<reference evidence="4 5" key="1">
    <citation type="submission" date="2024-09" db="EMBL/GenBank/DDBJ databases">
        <authorList>
            <person name="Sun Q."/>
            <person name="Mori K."/>
        </authorList>
    </citation>
    <scope>NUCLEOTIDE SEQUENCE [LARGE SCALE GENOMIC DNA]</scope>
    <source>
        <strain evidence="4 5">NCAIM B.02604</strain>
    </source>
</reference>
<dbReference type="PANTHER" id="PTHR43800:SF1">
    <property type="entry name" value="PEPTIDYL-LYSINE N-ACETYLTRANSFERASE YJAB"/>
    <property type="match status" value="1"/>
</dbReference>
<evidence type="ECO:0000259" key="3">
    <source>
        <dbReference type="PROSITE" id="PS51186"/>
    </source>
</evidence>
<organism evidence="4 5">
    <name type="scientific">Micrococcoides hystricis</name>
    <dbReference type="NCBI Taxonomy" id="1572761"/>
    <lineage>
        <taxon>Bacteria</taxon>
        <taxon>Bacillati</taxon>
        <taxon>Actinomycetota</taxon>
        <taxon>Actinomycetes</taxon>
        <taxon>Micrococcales</taxon>
        <taxon>Micrococcaceae</taxon>
        <taxon>Micrococcoides</taxon>
    </lineage>
</organism>
<proteinExistence type="predicted"/>
<dbReference type="EC" id="2.3.-.-" evidence="4"/>
<dbReference type="RefSeq" id="WP_377459054.1">
    <property type="nucleotide sequence ID" value="NZ_JBHLUB010000029.1"/>
</dbReference>
<keyword evidence="1 4" id="KW-0808">Transferase</keyword>
<evidence type="ECO:0000256" key="1">
    <source>
        <dbReference type="ARBA" id="ARBA00022679"/>
    </source>
</evidence>
<dbReference type="CDD" id="cd04301">
    <property type="entry name" value="NAT_SF"/>
    <property type="match status" value="1"/>
</dbReference>
<protein>
    <submittedName>
        <fullName evidence="4">GNAT family N-acetyltransferase</fullName>
        <ecNumber evidence="4">2.3.-.-</ecNumber>
    </submittedName>
</protein>
<dbReference type="InterPro" id="IPR016181">
    <property type="entry name" value="Acyl_CoA_acyltransferase"/>
</dbReference>
<dbReference type="GO" id="GO:0016746">
    <property type="term" value="F:acyltransferase activity"/>
    <property type="evidence" value="ECO:0007669"/>
    <property type="project" value="UniProtKB-KW"/>
</dbReference>
<evidence type="ECO:0000313" key="4">
    <source>
        <dbReference type="EMBL" id="MFC0582119.1"/>
    </source>
</evidence>
<feature type="domain" description="N-acetyltransferase" evidence="3">
    <location>
        <begin position="1"/>
        <end position="154"/>
    </location>
</feature>
<name>A0ABV6PAH3_9MICC</name>
<dbReference type="PANTHER" id="PTHR43800">
    <property type="entry name" value="PEPTIDYL-LYSINE N-ACETYLTRANSFERASE YJAB"/>
    <property type="match status" value="1"/>
</dbReference>
<accession>A0ABV6PAH3</accession>
<sequence length="165" mass="18345">MREAAQADIPAFVDFKTKAWEQTYVEFVDPRVFTSLKEKRSQQIDFWRAELERGQKLFVAEDADGSIVGAAAGTKPKKDGRRELLLLYVDKEVQGQGIGARLMADSIGDDPATLWVMGVNTPAIGFYKRHGFVPTGEERRSELPSRYGAEITDVQLARDAHGAEA</sequence>
<dbReference type="EMBL" id="JBHLUB010000029">
    <property type="protein sequence ID" value="MFC0582119.1"/>
    <property type="molecule type" value="Genomic_DNA"/>
</dbReference>
<gene>
    <name evidence="4" type="ORF">ACFFFR_06940</name>
</gene>
<dbReference type="InterPro" id="IPR000182">
    <property type="entry name" value="GNAT_dom"/>
</dbReference>
<evidence type="ECO:0000256" key="2">
    <source>
        <dbReference type="ARBA" id="ARBA00023315"/>
    </source>
</evidence>
<dbReference type="Pfam" id="PF13508">
    <property type="entry name" value="Acetyltransf_7"/>
    <property type="match status" value="1"/>
</dbReference>
<evidence type="ECO:0000313" key="5">
    <source>
        <dbReference type="Proteomes" id="UP001589862"/>
    </source>
</evidence>
<dbReference type="SUPFAM" id="SSF55729">
    <property type="entry name" value="Acyl-CoA N-acyltransferases (Nat)"/>
    <property type="match status" value="1"/>
</dbReference>
<dbReference type="Gene3D" id="3.40.630.30">
    <property type="match status" value="1"/>
</dbReference>
<dbReference type="PROSITE" id="PS51186">
    <property type="entry name" value="GNAT"/>
    <property type="match status" value="1"/>
</dbReference>
<comment type="caution">
    <text evidence="4">The sequence shown here is derived from an EMBL/GenBank/DDBJ whole genome shotgun (WGS) entry which is preliminary data.</text>
</comment>
<keyword evidence="5" id="KW-1185">Reference proteome</keyword>
<dbReference type="Proteomes" id="UP001589862">
    <property type="component" value="Unassembled WGS sequence"/>
</dbReference>
<keyword evidence="2 4" id="KW-0012">Acyltransferase</keyword>